<accession>A0AA39NB61</accession>
<proteinExistence type="predicted"/>
<organism evidence="1 2">
    <name type="scientific">Armillaria tabescens</name>
    <name type="common">Ringless honey mushroom</name>
    <name type="synonym">Agaricus tabescens</name>
    <dbReference type="NCBI Taxonomy" id="1929756"/>
    <lineage>
        <taxon>Eukaryota</taxon>
        <taxon>Fungi</taxon>
        <taxon>Dikarya</taxon>
        <taxon>Basidiomycota</taxon>
        <taxon>Agaricomycotina</taxon>
        <taxon>Agaricomycetes</taxon>
        <taxon>Agaricomycetidae</taxon>
        <taxon>Agaricales</taxon>
        <taxon>Marasmiineae</taxon>
        <taxon>Physalacriaceae</taxon>
        <taxon>Desarmillaria</taxon>
    </lineage>
</organism>
<dbReference type="RefSeq" id="XP_060334005.1">
    <property type="nucleotide sequence ID" value="XM_060476994.1"/>
</dbReference>
<name>A0AA39NB61_ARMTA</name>
<evidence type="ECO:0000313" key="2">
    <source>
        <dbReference type="Proteomes" id="UP001175211"/>
    </source>
</evidence>
<reference evidence="1" key="1">
    <citation type="submission" date="2023-06" db="EMBL/GenBank/DDBJ databases">
        <authorList>
            <consortium name="Lawrence Berkeley National Laboratory"/>
            <person name="Ahrendt S."/>
            <person name="Sahu N."/>
            <person name="Indic B."/>
            <person name="Wong-Bajracharya J."/>
            <person name="Merenyi Z."/>
            <person name="Ke H.-M."/>
            <person name="Monk M."/>
            <person name="Kocsube S."/>
            <person name="Drula E."/>
            <person name="Lipzen A."/>
            <person name="Balint B."/>
            <person name="Henrissat B."/>
            <person name="Andreopoulos B."/>
            <person name="Martin F.M."/>
            <person name="Harder C.B."/>
            <person name="Rigling D."/>
            <person name="Ford K.L."/>
            <person name="Foster G.D."/>
            <person name="Pangilinan J."/>
            <person name="Papanicolaou A."/>
            <person name="Barry K."/>
            <person name="LaButti K."/>
            <person name="Viragh M."/>
            <person name="Koriabine M."/>
            <person name="Yan M."/>
            <person name="Riley R."/>
            <person name="Champramary S."/>
            <person name="Plett K.L."/>
            <person name="Tsai I.J."/>
            <person name="Slot J."/>
            <person name="Sipos G."/>
            <person name="Plett J."/>
            <person name="Nagy L.G."/>
            <person name="Grigoriev I.V."/>
        </authorList>
    </citation>
    <scope>NUCLEOTIDE SEQUENCE</scope>
    <source>
        <strain evidence="1">CCBAS 213</strain>
    </source>
</reference>
<dbReference type="GeneID" id="85360542"/>
<gene>
    <name evidence="1" type="ORF">EV420DRAFT_1639611</name>
</gene>
<dbReference type="AlphaFoldDB" id="A0AA39NB61"/>
<dbReference type="EMBL" id="JAUEPS010000009">
    <property type="protein sequence ID" value="KAK0462393.1"/>
    <property type="molecule type" value="Genomic_DNA"/>
</dbReference>
<sequence length="281" mass="31957">MNESQGILDIQSYYPLLDNHYTISRAPSLMEVAATSTVCTPVPTEIVTDGAKRQDCAPKDETIHSVLYIAIEDIMAYKFSHTVLDKLSGAVYLQPMEGEDDIRAPALSNKLDSVFLPPAFEKLSLQISVISVHERWGFRKYPYVLLRPSAETNRASDATADVDKPHDQLFLGRPIYHDSWYGNGYVVEILYITDKHVVFNAVFISPTVGKGHYKVTMVARAMDFMLPKWKKYEHVWELVKAKLGCKPSLNLIPTHADHDIEYERYTPLVHRYLHAALTPEF</sequence>
<keyword evidence="2" id="KW-1185">Reference proteome</keyword>
<comment type="caution">
    <text evidence="1">The sequence shown here is derived from an EMBL/GenBank/DDBJ whole genome shotgun (WGS) entry which is preliminary data.</text>
</comment>
<dbReference type="Proteomes" id="UP001175211">
    <property type="component" value="Unassembled WGS sequence"/>
</dbReference>
<protein>
    <submittedName>
        <fullName evidence="1">Uncharacterized protein</fullName>
    </submittedName>
</protein>
<evidence type="ECO:0000313" key="1">
    <source>
        <dbReference type="EMBL" id="KAK0462393.1"/>
    </source>
</evidence>